<dbReference type="SUPFAM" id="SSF52242">
    <property type="entry name" value="Cobalamin (vitamin B12)-binding domain"/>
    <property type="match status" value="1"/>
</dbReference>
<organism evidence="2 3">
    <name type="scientific">Nocardioides marinisabuli</name>
    <dbReference type="NCBI Taxonomy" id="419476"/>
    <lineage>
        <taxon>Bacteria</taxon>
        <taxon>Bacillati</taxon>
        <taxon>Actinomycetota</taxon>
        <taxon>Actinomycetes</taxon>
        <taxon>Propionibacteriales</taxon>
        <taxon>Nocardioidaceae</taxon>
        <taxon>Nocardioides</taxon>
    </lineage>
</organism>
<evidence type="ECO:0000313" key="2">
    <source>
        <dbReference type="EMBL" id="NYD58214.1"/>
    </source>
</evidence>
<dbReference type="GO" id="GO:0046872">
    <property type="term" value="F:metal ion binding"/>
    <property type="evidence" value="ECO:0007669"/>
    <property type="project" value="InterPro"/>
</dbReference>
<gene>
    <name evidence="2" type="ORF">BKA08_002452</name>
</gene>
<dbReference type="InterPro" id="IPR006158">
    <property type="entry name" value="Cobalamin-bd"/>
</dbReference>
<feature type="domain" description="B12-binding" evidence="1">
    <location>
        <begin position="94"/>
        <end position="222"/>
    </location>
</feature>
<dbReference type="RefSeq" id="WP_179615865.1">
    <property type="nucleotide sequence ID" value="NZ_CP059163.1"/>
</dbReference>
<keyword evidence="3" id="KW-1185">Reference proteome</keyword>
<dbReference type="EMBL" id="JACCBE010000001">
    <property type="protein sequence ID" value="NYD58214.1"/>
    <property type="molecule type" value="Genomic_DNA"/>
</dbReference>
<dbReference type="GO" id="GO:0031419">
    <property type="term" value="F:cobalamin binding"/>
    <property type="evidence" value="ECO:0007669"/>
    <property type="project" value="InterPro"/>
</dbReference>
<comment type="caution">
    <text evidence="2">The sequence shown here is derived from an EMBL/GenBank/DDBJ whole genome shotgun (WGS) entry which is preliminary data.</text>
</comment>
<accession>A0A7Y9F237</accession>
<proteinExistence type="predicted"/>
<reference evidence="2 3" key="1">
    <citation type="submission" date="2020-07" db="EMBL/GenBank/DDBJ databases">
        <title>Sequencing the genomes of 1000 actinobacteria strains.</title>
        <authorList>
            <person name="Klenk H.-P."/>
        </authorList>
    </citation>
    <scope>NUCLEOTIDE SEQUENCE [LARGE SCALE GENOMIC DNA]</scope>
    <source>
        <strain evidence="2 3">DSM 18965</strain>
    </source>
</reference>
<dbReference type="AlphaFoldDB" id="A0A7Y9F237"/>
<dbReference type="InterPro" id="IPR036724">
    <property type="entry name" value="Cobalamin-bd_sf"/>
</dbReference>
<dbReference type="InterPro" id="IPR003759">
    <property type="entry name" value="Cbl-bd_cap"/>
</dbReference>
<dbReference type="Pfam" id="PF02607">
    <property type="entry name" value="B12-binding_2"/>
    <property type="match status" value="1"/>
</dbReference>
<protein>
    <submittedName>
        <fullName evidence="2">Methanogenic corrinoid protein MtbC1</fullName>
    </submittedName>
</protein>
<dbReference type="InterPro" id="IPR036594">
    <property type="entry name" value="Meth_synthase_dom"/>
</dbReference>
<dbReference type="PROSITE" id="PS51332">
    <property type="entry name" value="B12_BINDING"/>
    <property type="match status" value="1"/>
</dbReference>
<dbReference type="Pfam" id="PF02310">
    <property type="entry name" value="B12-binding"/>
    <property type="match status" value="1"/>
</dbReference>
<sequence length="330" mass="34785">MSTLTDEVGAAHREDYWAAVSAADTDAAHAVAARALEAGLGVEDFLEQVVVEAQRRVGERWAANDWSVAQEHAATAVSEAVVRRLADTLHVGPGPLLLVACAEREWHAMPALVLTTVLRARGLDAVHTGASTSRDELVSTILDRGPRAVLLSASLSSSLPRLRRQVEAVRGTGTPVVVGGRAFTDARRWRTLGATAYAESPARALEVLAELPRHVGAAPALHHPGAAEARAVQAGADRIVGDVLAALDLGNLALPPDDWRVVLATHTSHVVDSVASALLCDDPTVLSEARAWLRDVVAGRGGDPAAVDRLWDALAHELRDFPVALTMLAG</sequence>
<dbReference type="Proteomes" id="UP000516957">
    <property type="component" value="Unassembled WGS sequence"/>
</dbReference>
<evidence type="ECO:0000259" key="1">
    <source>
        <dbReference type="PROSITE" id="PS51332"/>
    </source>
</evidence>
<dbReference type="Gene3D" id="3.40.50.280">
    <property type="entry name" value="Cobalamin-binding domain"/>
    <property type="match status" value="1"/>
</dbReference>
<evidence type="ECO:0000313" key="3">
    <source>
        <dbReference type="Proteomes" id="UP000516957"/>
    </source>
</evidence>
<name>A0A7Y9F237_9ACTN</name>
<dbReference type="Gene3D" id="1.10.1240.10">
    <property type="entry name" value="Methionine synthase domain"/>
    <property type="match status" value="1"/>
</dbReference>